<gene>
    <name evidence="1" type="ORF">Hyperionvirus4_81</name>
</gene>
<dbReference type="Pfam" id="PF12796">
    <property type="entry name" value="Ank_2"/>
    <property type="match status" value="1"/>
</dbReference>
<dbReference type="Gene3D" id="1.25.40.20">
    <property type="entry name" value="Ankyrin repeat-containing domain"/>
    <property type="match status" value="1"/>
</dbReference>
<reference evidence="1" key="1">
    <citation type="submission" date="2018-10" db="EMBL/GenBank/DDBJ databases">
        <title>Hidden diversity of soil giant viruses.</title>
        <authorList>
            <person name="Schulz F."/>
            <person name="Alteio L."/>
            <person name="Goudeau D."/>
            <person name="Ryan E.M."/>
            <person name="Malmstrom R.R."/>
            <person name="Blanchard J."/>
            <person name="Woyke T."/>
        </authorList>
    </citation>
    <scope>NUCLEOTIDE SEQUENCE</scope>
    <source>
        <strain evidence="1">HYV1</strain>
    </source>
</reference>
<protein>
    <submittedName>
        <fullName evidence="1">Uncharacterized protein</fullName>
    </submittedName>
</protein>
<evidence type="ECO:0000313" key="1">
    <source>
        <dbReference type="EMBL" id="AYV83116.1"/>
    </source>
</evidence>
<proteinExistence type="predicted"/>
<accession>A0A3G5A792</accession>
<dbReference type="EMBL" id="MK072386">
    <property type="protein sequence ID" value="AYV83116.1"/>
    <property type="molecule type" value="Genomic_DNA"/>
</dbReference>
<sequence>MDNHEELLQTYFDALSSAMIDKNFEACLTMASDTNIRILLKMNNHSHIVKKINIIVYIFLHEKNNLKISLSEAFHEALGDNDFDLLLEPLLFATRWLDSNDALMKFIDELLNSFKNKRPEKITKVFAQIVSVMIKTNIISEHFRLIQQTMTDFLLKNNILYIFSDVILNGYLDARTSITHFFESGFLIDELSVPYGPSGEALYQLYLSILRKICSWASKIRYSDTILYYDGGILNKNEVELARLEIMKHFNSYVDFRNVNIVGYYAGINNILIQSIEDDYDKIADYLIREIGADPNYRVELRGFLQKKYSILTYAAKEGRVGIVDCLIANKSYVNDGEAIHAAVSNNRVQIALKLIAAGANITPEISKFVVNHLTGDKNFWNCWILGKAQFKFASLKNFDPVPYQIALNELTKEINSHLITVLKNIIVEYL</sequence>
<dbReference type="InterPro" id="IPR036770">
    <property type="entry name" value="Ankyrin_rpt-contain_sf"/>
</dbReference>
<name>A0A3G5A792_9VIRU</name>
<organism evidence="1">
    <name type="scientific">Hyperionvirus sp</name>
    <dbReference type="NCBI Taxonomy" id="2487770"/>
    <lineage>
        <taxon>Viruses</taxon>
        <taxon>Varidnaviria</taxon>
        <taxon>Bamfordvirae</taxon>
        <taxon>Nucleocytoviricota</taxon>
        <taxon>Megaviricetes</taxon>
        <taxon>Imitervirales</taxon>
        <taxon>Mimiviridae</taxon>
        <taxon>Klosneuvirinae</taxon>
    </lineage>
</organism>
<dbReference type="SUPFAM" id="SSF48403">
    <property type="entry name" value="Ankyrin repeat"/>
    <property type="match status" value="1"/>
</dbReference>
<dbReference type="InterPro" id="IPR002110">
    <property type="entry name" value="Ankyrin_rpt"/>
</dbReference>